<feature type="transmembrane region" description="Helical" evidence="1">
    <location>
        <begin position="7"/>
        <end position="27"/>
    </location>
</feature>
<gene>
    <name evidence="2" type="ORF">ABE541_23465</name>
</gene>
<keyword evidence="1" id="KW-0472">Membrane</keyword>
<evidence type="ECO:0000256" key="1">
    <source>
        <dbReference type="SAM" id="Phobius"/>
    </source>
</evidence>
<accession>A0ABV0C3D5</accession>
<organism evidence="2 3">
    <name type="scientific">Sphingobacterium kitahiroshimense</name>
    <dbReference type="NCBI Taxonomy" id="470446"/>
    <lineage>
        <taxon>Bacteria</taxon>
        <taxon>Pseudomonadati</taxon>
        <taxon>Bacteroidota</taxon>
        <taxon>Sphingobacteriia</taxon>
        <taxon>Sphingobacteriales</taxon>
        <taxon>Sphingobacteriaceae</taxon>
        <taxon>Sphingobacterium</taxon>
    </lineage>
</organism>
<keyword evidence="3" id="KW-1185">Reference proteome</keyword>
<sequence>MKAVWKWIIGIFVILLIVLGGVVWYFSVHWKPIVDQKFREIVLASTDSLYTVDYDDLDINLALGNVTISNLVLRSDSNVYARLEGINKAPDNRFQIEVAKLKFRNFSIRDMLLNKELYLKNVVLDTPSVHMINKYHSYNDTASTEKSKPLYDKIKNTLKRIRITGIDLNKVNFKYSQIQKSIYQDFEIKKVNIQIQDVLVDSTSISDATRFYHTKMVDIEVPAFTYKTPDGFYKVDFDQLKINTRDRNIMLTKVAYQPILGKSAYYKAKGKGGSYVVMKFDTVRFESFDFNSLLRNKKIYAAKAQLKNGLLDIYSDKHYKSTPVNKVGRSPHQALMHMKTQLAIDTVLVQNADISYSELSDKYNQVGKITFDKSYATISNMTNDVSSLAKNKWMRVDVLTKVMNSGRLHVLFGFDMTSKTGFHTYKGTVGAMQAPAFNKILKPLLNVELASGNIKKIAFDMEATDHRNWGKFNFDYDDLKITILEKKEDGTVKRKGFISLLVNELLVNGSNPNLSGEYIIGKVNWHRHADHTFFKTLWQSLLDGIKQCVGLSKEREAKLMRTADRAQHTVEKANTVVGKTKSFVSKLFKKKKGDEESKVAE</sequence>
<keyword evidence="1" id="KW-0812">Transmembrane</keyword>
<evidence type="ECO:0000313" key="3">
    <source>
        <dbReference type="Proteomes" id="UP001409291"/>
    </source>
</evidence>
<dbReference type="RefSeq" id="WP_132844389.1">
    <property type="nucleotide sequence ID" value="NZ_JBDJLH010000010.1"/>
</dbReference>
<reference evidence="2 3" key="1">
    <citation type="submission" date="2024-04" db="EMBL/GenBank/DDBJ databases">
        <title>WGS of bacteria from Torrens River.</title>
        <authorList>
            <person name="Wyrsch E.R."/>
            <person name="Drigo B."/>
        </authorList>
    </citation>
    <scope>NUCLEOTIDE SEQUENCE [LARGE SCALE GENOMIC DNA]</scope>
    <source>
        <strain evidence="2 3">TWI391</strain>
    </source>
</reference>
<dbReference type="EMBL" id="JBDJNQ010000015">
    <property type="protein sequence ID" value="MEN5380244.1"/>
    <property type="molecule type" value="Genomic_DNA"/>
</dbReference>
<evidence type="ECO:0008006" key="4">
    <source>
        <dbReference type="Google" id="ProtNLM"/>
    </source>
</evidence>
<comment type="caution">
    <text evidence="2">The sequence shown here is derived from an EMBL/GenBank/DDBJ whole genome shotgun (WGS) entry which is preliminary data.</text>
</comment>
<proteinExistence type="predicted"/>
<name>A0ABV0C3D5_9SPHI</name>
<dbReference type="Proteomes" id="UP001409291">
    <property type="component" value="Unassembled WGS sequence"/>
</dbReference>
<protein>
    <recommendedName>
        <fullName evidence="4">DUF748 domain-containing protein</fullName>
    </recommendedName>
</protein>
<keyword evidence="1" id="KW-1133">Transmembrane helix</keyword>
<evidence type="ECO:0000313" key="2">
    <source>
        <dbReference type="EMBL" id="MEN5380244.1"/>
    </source>
</evidence>